<keyword evidence="3" id="KW-1185">Reference proteome</keyword>
<protein>
    <submittedName>
        <fullName evidence="2">Uncharacterized protein</fullName>
    </submittedName>
</protein>
<feature type="chain" id="PRO_5045868960" evidence="1">
    <location>
        <begin position="19"/>
        <end position="381"/>
    </location>
</feature>
<reference evidence="2 3" key="1">
    <citation type="submission" date="2019-01" db="EMBL/GenBank/DDBJ databases">
        <title>Genomes sequencing and comparative genomics of infectious freshwater microsporidia, Cucumispora dikerogammari and Thelohania contejeani.</title>
        <authorList>
            <person name="Cormier A."/>
            <person name="Giraud I."/>
            <person name="Wattier R."/>
            <person name="Teixeira M."/>
            <person name="Grandjean F."/>
            <person name="Rigaud T."/>
            <person name="Cordaux R."/>
        </authorList>
    </citation>
    <scope>NUCLEOTIDE SEQUENCE [LARGE SCALE GENOMIC DNA]</scope>
    <source>
        <strain evidence="2">T1</strain>
        <tissue evidence="2">Spores</tissue>
    </source>
</reference>
<evidence type="ECO:0000313" key="2">
    <source>
        <dbReference type="EMBL" id="KAF7683584.1"/>
    </source>
</evidence>
<feature type="signal peptide" evidence="1">
    <location>
        <begin position="1"/>
        <end position="18"/>
    </location>
</feature>
<evidence type="ECO:0000256" key="1">
    <source>
        <dbReference type="SAM" id="SignalP"/>
    </source>
</evidence>
<dbReference type="EMBL" id="SBIQ01000071">
    <property type="protein sequence ID" value="KAF7683584.1"/>
    <property type="molecule type" value="Genomic_DNA"/>
</dbReference>
<accession>A0ABQ7HZM8</accession>
<comment type="caution">
    <text evidence="2">The sequence shown here is derived from an EMBL/GenBank/DDBJ whole genome shotgun (WGS) entry which is preliminary data.</text>
</comment>
<organism evidence="2 3">
    <name type="scientific">Astathelohania contejeani</name>
    <dbReference type="NCBI Taxonomy" id="164912"/>
    <lineage>
        <taxon>Eukaryota</taxon>
        <taxon>Fungi</taxon>
        <taxon>Fungi incertae sedis</taxon>
        <taxon>Microsporidia</taxon>
        <taxon>Astathelohaniidae</taxon>
        <taxon>Astathelohania</taxon>
    </lineage>
</organism>
<evidence type="ECO:0000313" key="3">
    <source>
        <dbReference type="Proteomes" id="UP001516464"/>
    </source>
</evidence>
<gene>
    <name evidence="2" type="ORF">TCON_1206</name>
</gene>
<name>A0ABQ7HZM8_9MICR</name>
<keyword evidence="1" id="KW-0732">Signal</keyword>
<proteinExistence type="predicted"/>
<dbReference type="Proteomes" id="UP001516464">
    <property type="component" value="Unassembled WGS sequence"/>
</dbReference>
<sequence length="381" mass="42735">MYNIILYILSFICSISFSITTKQTPTENISLNRFPSLMTTKALANPNIFDVSTVLAIGDIKPQIIIPDIKPILCVIEETGNIISKETEKILTVGKITIEEIINKVSTNNTALIEPVLLAGNEKIKNSISKSFSDTIISLTEFVDKITSGEIADTKTQINYEMKNMLLSIENLFKLLNKEINSELQKSYIQEKDTVTQIVNDNNNTVKDQIVVIINDPDNNKPILNQLIYPDPQIVTDTIISIKKDLLVAIILLIDKLNSDANKTIIETTTNILENQEDLVDKGNILIIDGFTNILNKMMNDITVSIENTSKQEIDKIQPILKSGNVMIKNEIINVVGKMNYETNKMINEVTIDEINQIIILLAKNNDDIIQQILSMLNTNN</sequence>